<evidence type="ECO:0000313" key="1">
    <source>
        <dbReference type="EMBL" id="MEK0086079.1"/>
    </source>
</evidence>
<comment type="caution">
    <text evidence="1">The sequence shown here is derived from an EMBL/GenBank/DDBJ whole genome shotgun (WGS) entry which is preliminary data.</text>
</comment>
<organism evidence="1 2">
    <name type="scientific">Benzoatithermus flavus</name>
    <dbReference type="NCBI Taxonomy" id="3108223"/>
    <lineage>
        <taxon>Bacteria</taxon>
        <taxon>Pseudomonadati</taxon>
        <taxon>Pseudomonadota</taxon>
        <taxon>Alphaproteobacteria</taxon>
        <taxon>Geminicoccales</taxon>
        <taxon>Geminicoccaceae</taxon>
        <taxon>Benzoatithermus</taxon>
    </lineage>
</organism>
<protein>
    <recommendedName>
        <fullName evidence="3">SpoVT-AbrB domain-containing protein</fullName>
    </recommendedName>
</protein>
<reference evidence="1 2" key="1">
    <citation type="submission" date="2024-01" db="EMBL/GenBank/DDBJ databases">
        <title>Multi-omics insights into the function and evolution of sodium benzoate biodegradation pathways in Benzoatithermus flavus gen. nov., sp. nov. from hot spring.</title>
        <authorList>
            <person name="Hu C.-J."/>
            <person name="Li W.-J."/>
        </authorList>
    </citation>
    <scope>NUCLEOTIDE SEQUENCE [LARGE SCALE GENOMIC DNA]</scope>
    <source>
        <strain evidence="1 2">SYSU G07066</strain>
    </source>
</reference>
<name>A0ABU8XYE1_9PROT</name>
<sequence>MRERLGLKPGDQSAFVSVGQNEVRRVPRNLTISDLRGMLPRPARAATLEEMDDAIAEAAIGSGCP</sequence>
<dbReference type="RefSeq" id="WP_418161921.1">
    <property type="nucleotide sequence ID" value="NZ_JBBLZC010000043.1"/>
</dbReference>
<gene>
    <name evidence="1" type="ORF">U1T56_23220</name>
</gene>
<proteinExistence type="predicted"/>
<accession>A0ABU8XYE1</accession>
<keyword evidence="2" id="KW-1185">Reference proteome</keyword>
<evidence type="ECO:0000313" key="2">
    <source>
        <dbReference type="Proteomes" id="UP001375743"/>
    </source>
</evidence>
<dbReference type="EMBL" id="JBBLZC010000043">
    <property type="protein sequence ID" value="MEK0086079.1"/>
    <property type="molecule type" value="Genomic_DNA"/>
</dbReference>
<evidence type="ECO:0008006" key="3">
    <source>
        <dbReference type="Google" id="ProtNLM"/>
    </source>
</evidence>
<dbReference type="Proteomes" id="UP001375743">
    <property type="component" value="Unassembled WGS sequence"/>
</dbReference>